<dbReference type="Gene3D" id="3.20.20.150">
    <property type="entry name" value="Divalent-metal-dependent TIM barrel enzymes"/>
    <property type="match status" value="1"/>
</dbReference>
<accession>A0A8J3ENA6</accession>
<dbReference type="Pfam" id="PF01261">
    <property type="entry name" value="AP_endonuc_2"/>
    <property type="match status" value="1"/>
</dbReference>
<sequence>MKLAFTTLGCPEWDLERIIEKAVEFGYQGVDFRGYLNELDIYKTPEFTTDIEKTKEKFRKAKLEIPCFSSSVRLFTTSSEELGAFLNELDHYGQLCQYFQTPYIRVFGGSIGSTDRQEAIATVIENLKKMLVIAEKYDVTLLLETHDDWTNSAYVAEIYKKVDSKHFKVLWDIHHPYRTIHEDPDDTIETLGHSVSYTHWKDSYLTDKTEKGFQLCLLGEGDVPLERIYKRLVENEYDGYFTLEWEKKWWPDIEEPEIAFKQYADFMRALSERVD</sequence>
<dbReference type="EMBL" id="BMFV01000029">
    <property type="protein sequence ID" value="GGH85967.1"/>
    <property type="molecule type" value="Genomic_DNA"/>
</dbReference>
<reference evidence="2" key="2">
    <citation type="submission" date="2020-09" db="EMBL/GenBank/DDBJ databases">
        <authorList>
            <person name="Sun Q."/>
            <person name="Zhou Y."/>
        </authorList>
    </citation>
    <scope>NUCLEOTIDE SEQUENCE</scope>
    <source>
        <strain evidence="2">CGMCC 1.12777</strain>
    </source>
</reference>
<protein>
    <recommendedName>
        <fullName evidence="1">Xylose isomerase-like TIM barrel domain-containing protein</fullName>
    </recommendedName>
</protein>
<dbReference type="InterPro" id="IPR050312">
    <property type="entry name" value="IolE/XylAMocC-like"/>
</dbReference>
<reference evidence="2" key="1">
    <citation type="journal article" date="2014" name="Int. J. Syst. Evol. Microbiol.">
        <title>Complete genome sequence of Corynebacterium casei LMG S-19264T (=DSM 44701T), isolated from a smear-ripened cheese.</title>
        <authorList>
            <consortium name="US DOE Joint Genome Institute (JGI-PGF)"/>
            <person name="Walter F."/>
            <person name="Albersmeier A."/>
            <person name="Kalinowski J."/>
            <person name="Ruckert C."/>
        </authorList>
    </citation>
    <scope>NUCLEOTIDE SEQUENCE</scope>
    <source>
        <strain evidence="2">CGMCC 1.12777</strain>
    </source>
</reference>
<evidence type="ECO:0000313" key="3">
    <source>
        <dbReference type="Proteomes" id="UP000656813"/>
    </source>
</evidence>
<dbReference type="RefSeq" id="WP_188498447.1">
    <property type="nucleotide sequence ID" value="NZ_BMFV01000029.1"/>
</dbReference>
<gene>
    <name evidence="2" type="ORF">GCM10007096_32580</name>
</gene>
<comment type="caution">
    <text evidence="2">The sequence shown here is derived from an EMBL/GenBank/DDBJ whole genome shotgun (WGS) entry which is preliminary data.</text>
</comment>
<dbReference type="PANTHER" id="PTHR12110:SF41">
    <property type="entry name" value="INOSOSE DEHYDRATASE"/>
    <property type="match status" value="1"/>
</dbReference>
<evidence type="ECO:0000259" key="1">
    <source>
        <dbReference type="Pfam" id="PF01261"/>
    </source>
</evidence>
<dbReference type="InterPro" id="IPR013022">
    <property type="entry name" value="Xyl_isomerase-like_TIM-brl"/>
</dbReference>
<dbReference type="AlphaFoldDB" id="A0A8J3ENA6"/>
<evidence type="ECO:0000313" key="2">
    <source>
        <dbReference type="EMBL" id="GGH85967.1"/>
    </source>
</evidence>
<keyword evidence="3" id="KW-1185">Reference proteome</keyword>
<dbReference type="SUPFAM" id="SSF51658">
    <property type="entry name" value="Xylose isomerase-like"/>
    <property type="match status" value="1"/>
</dbReference>
<dbReference type="Proteomes" id="UP000656813">
    <property type="component" value="Unassembled WGS sequence"/>
</dbReference>
<name>A0A8J3ENA6_9BACL</name>
<dbReference type="InterPro" id="IPR036237">
    <property type="entry name" value="Xyl_isomerase-like_sf"/>
</dbReference>
<proteinExistence type="predicted"/>
<feature type="domain" description="Xylose isomerase-like TIM barrel" evidence="1">
    <location>
        <begin position="19"/>
        <end position="269"/>
    </location>
</feature>
<organism evidence="2 3">
    <name type="scientific">Pullulanibacillus pueri</name>
    <dbReference type="NCBI Taxonomy" id="1437324"/>
    <lineage>
        <taxon>Bacteria</taxon>
        <taxon>Bacillati</taxon>
        <taxon>Bacillota</taxon>
        <taxon>Bacilli</taxon>
        <taxon>Bacillales</taxon>
        <taxon>Sporolactobacillaceae</taxon>
        <taxon>Pullulanibacillus</taxon>
    </lineage>
</organism>
<dbReference type="PANTHER" id="PTHR12110">
    <property type="entry name" value="HYDROXYPYRUVATE ISOMERASE"/>
    <property type="match status" value="1"/>
</dbReference>